<reference evidence="1" key="2">
    <citation type="submission" date="2023-02" db="EMBL/GenBank/DDBJ databases">
        <authorList>
            <consortium name="DOE Joint Genome Institute"/>
            <person name="Mondo S.J."/>
            <person name="Chang Y."/>
            <person name="Wang Y."/>
            <person name="Ahrendt S."/>
            <person name="Andreopoulos W."/>
            <person name="Barry K."/>
            <person name="Beard J."/>
            <person name="Benny G.L."/>
            <person name="Blankenship S."/>
            <person name="Bonito G."/>
            <person name="Cuomo C."/>
            <person name="Desiro A."/>
            <person name="Gervers K.A."/>
            <person name="Hundley H."/>
            <person name="Kuo A."/>
            <person name="LaButti K."/>
            <person name="Lang B.F."/>
            <person name="Lipzen A."/>
            <person name="O'Donnell K."/>
            <person name="Pangilinan J."/>
            <person name="Reynolds N."/>
            <person name="Sandor L."/>
            <person name="Smith M.W."/>
            <person name="Tsang A."/>
            <person name="Grigoriev I.V."/>
            <person name="Stajich J.E."/>
            <person name="Spatafora J.W."/>
        </authorList>
    </citation>
    <scope>NUCLEOTIDE SEQUENCE</scope>
    <source>
        <strain evidence="1">RSA 2281</strain>
    </source>
</reference>
<dbReference type="EMBL" id="JAIXMP010000012">
    <property type="protein sequence ID" value="KAI9264281.1"/>
    <property type="molecule type" value="Genomic_DNA"/>
</dbReference>
<comment type="caution">
    <text evidence="1">The sequence shown here is derived from an EMBL/GenBank/DDBJ whole genome shotgun (WGS) entry which is preliminary data.</text>
</comment>
<keyword evidence="2" id="KW-1185">Reference proteome</keyword>
<protein>
    <submittedName>
        <fullName evidence="1">Uncharacterized protein</fullName>
    </submittedName>
</protein>
<name>A0AAD5PG84_9FUNG</name>
<evidence type="ECO:0000313" key="2">
    <source>
        <dbReference type="Proteomes" id="UP001209540"/>
    </source>
</evidence>
<accession>A0AAD5PG84</accession>
<dbReference type="AlphaFoldDB" id="A0AAD5PG84"/>
<evidence type="ECO:0000313" key="1">
    <source>
        <dbReference type="EMBL" id="KAI9264281.1"/>
    </source>
</evidence>
<gene>
    <name evidence="1" type="ORF">BDA99DRAFT_536996</name>
</gene>
<reference evidence="1" key="1">
    <citation type="journal article" date="2022" name="IScience">
        <title>Evolution of zygomycete secretomes and the origins of terrestrial fungal ecologies.</title>
        <authorList>
            <person name="Chang Y."/>
            <person name="Wang Y."/>
            <person name="Mondo S."/>
            <person name="Ahrendt S."/>
            <person name="Andreopoulos W."/>
            <person name="Barry K."/>
            <person name="Beard J."/>
            <person name="Benny G.L."/>
            <person name="Blankenship S."/>
            <person name="Bonito G."/>
            <person name="Cuomo C."/>
            <person name="Desiro A."/>
            <person name="Gervers K.A."/>
            <person name="Hundley H."/>
            <person name="Kuo A."/>
            <person name="LaButti K."/>
            <person name="Lang B.F."/>
            <person name="Lipzen A."/>
            <person name="O'Donnell K."/>
            <person name="Pangilinan J."/>
            <person name="Reynolds N."/>
            <person name="Sandor L."/>
            <person name="Smith M.E."/>
            <person name="Tsang A."/>
            <person name="Grigoriev I.V."/>
            <person name="Stajich J.E."/>
            <person name="Spatafora J.W."/>
        </authorList>
    </citation>
    <scope>NUCLEOTIDE SEQUENCE</scope>
    <source>
        <strain evidence="1">RSA 2281</strain>
    </source>
</reference>
<organism evidence="1 2">
    <name type="scientific">Phascolomyces articulosus</name>
    <dbReference type="NCBI Taxonomy" id="60185"/>
    <lineage>
        <taxon>Eukaryota</taxon>
        <taxon>Fungi</taxon>
        <taxon>Fungi incertae sedis</taxon>
        <taxon>Mucoromycota</taxon>
        <taxon>Mucoromycotina</taxon>
        <taxon>Mucoromycetes</taxon>
        <taxon>Mucorales</taxon>
        <taxon>Lichtheimiaceae</taxon>
        <taxon>Phascolomyces</taxon>
    </lineage>
</organism>
<dbReference type="Proteomes" id="UP001209540">
    <property type="component" value="Unassembled WGS sequence"/>
</dbReference>
<proteinExistence type="predicted"/>
<sequence length="305" mass="35269">MGQNGFVAKLMRFFGVGMDDSVIMIPTEENIVKSSPSVMSKTTRHVTYGKLLQQICNDFQIEYLWYDKICIDQVMIFQCGCLNFRTSSREHDKKFSLANIFPNMFKDMEINYNIDIKALFYHFHRTTGTSDLSVLCFGSNLHSDGTETQVNTMKSHHLPSWTGVTGSHIVYHVSTTTTLFHSPHFICDIMFLHVATKYYMKLSIAPYYYGCFLRLSRNKQLCDQQDAMVTDQKQSMGSKLVLEDDTGLMDWFIFMRDYSALYATHYYQLHKNMGELPPSLLIPESCTNVYYLPVFKKCVNDTNIT</sequence>